<dbReference type="EMBL" id="JBBPFD010000001">
    <property type="protein sequence ID" value="KAK7945299.1"/>
    <property type="molecule type" value="Genomic_DNA"/>
</dbReference>
<proteinExistence type="predicted"/>
<gene>
    <name evidence="2" type="ORF">WMY93_001027</name>
</gene>
<organism evidence="2 3">
    <name type="scientific">Mugilogobius chulae</name>
    <name type="common">yellowstripe goby</name>
    <dbReference type="NCBI Taxonomy" id="88201"/>
    <lineage>
        <taxon>Eukaryota</taxon>
        <taxon>Metazoa</taxon>
        <taxon>Chordata</taxon>
        <taxon>Craniata</taxon>
        <taxon>Vertebrata</taxon>
        <taxon>Euteleostomi</taxon>
        <taxon>Actinopterygii</taxon>
        <taxon>Neopterygii</taxon>
        <taxon>Teleostei</taxon>
        <taxon>Neoteleostei</taxon>
        <taxon>Acanthomorphata</taxon>
        <taxon>Gobiaria</taxon>
        <taxon>Gobiiformes</taxon>
        <taxon>Gobioidei</taxon>
        <taxon>Gobiidae</taxon>
        <taxon>Gobionellinae</taxon>
        <taxon>Mugilogobius</taxon>
    </lineage>
</organism>
<evidence type="ECO:0000313" key="3">
    <source>
        <dbReference type="Proteomes" id="UP001460270"/>
    </source>
</evidence>
<sequence>MPAAKFPVLVDMMLDRSRTTILADILFFSSELSSKDQSIHCRCSRAFVIDRELYRSDNRLLKNETQQTEEEDEDDDERKRSSRRERRIKL</sequence>
<protein>
    <submittedName>
        <fullName evidence="2">Uncharacterized protein</fullName>
    </submittedName>
</protein>
<reference evidence="3" key="1">
    <citation type="submission" date="2024-04" db="EMBL/GenBank/DDBJ databases">
        <title>Salinicola lusitanus LLJ914,a marine bacterium isolated from the Okinawa Trough.</title>
        <authorList>
            <person name="Li J."/>
        </authorList>
    </citation>
    <scope>NUCLEOTIDE SEQUENCE [LARGE SCALE GENOMIC DNA]</scope>
</reference>
<feature type="compositionally biased region" description="Basic residues" evidence="1">
    <location>
        <begin position="80"/>
        <end position="90"/>
    </location>
</feature>
<feature type="compositionally biased region" description="Acidic residues" evidence="1">
    <location>
        <begin position="67"/>
        <end position="76"/>
    </location>
</feature>
<evidence type="ECO:0000256" key="1">
    <source>
        <dbReference type="SAM" id="MobiDB-lite"/>
    </source>
</evidence>
<keyword evidence="3" id="KW-1185">Reference proteome</keyword>
<dbReference type="AlphaFoldDB" id="A0AAW0Q6U3"/>
<feature type="region of interest" description="Disordered" evidence="1">
    <location>
        <begin position="59"/>
        <end position="90"/>
    </location>
</feature>
<comment type="caution">
    <text evidence="2">The sequence shown here is derived from an EMBL/GenBank/DDBJ whole genome shotgun (WGS) entry which is preliminary data.</text>
</comment>
<accession>A0AAW0Q6U3</accession>
<name>A0AAW0Q6U3_9GOBI</name>
<dbReference type="Proteomes" id="UP001460270">
    <property type="component" value="Unassembled WGS sequence"/>
</dbReference>
<evidence type="ECO:0000313" key="2">
    <source>
        <dbReference type="EMBL" id="KAK7945299.1"/>
    </source>
</evidence>